<keyword evidence="8" id="KW-1185">Reference proteome</keyword>
<protein>
    <recommendedName>
        <fullName evidence="6">EamA domain-containing protein</fullName>
    </recommendedName>
</protein>
<dbReference type="STRING" id="716816.BST96_09680"/>
<dbReference type="KEGG" id="osg:BST96_09680"/>
<evidence type="ECO:0000256" key="3">
    <source>
        <dbReference type="ARBA" id="ARBA00022989"/>
    </source>
</evidence>
<feature type="transmembrane region" description="Helical" evidence="5">
    <location>
        <begin position="7"/>
        <end position="27"/>
    </location>
</feature>
<evidence type="ECO:0000256" key="4">
    <source>
        <dbReference type="ARBA" id="ARBA00023136"/>
    </source>
</evidence>
<keyword evidence="4 5" id="KW-0472">Membrane</keyword>
<feature type="transmembrane region" description="Helical" evidence="5">
    <location>
        <begin position="241"/>
        <end position="259"/>
    </location>
</feature>
<sequence length="299" mass="31709">MTLSNAIALMVLGAIWGSSFLFMKVAAPEFGPVPLIGIRVGLAALVLWLFFYWKKSAGEKLQFNGQMFIVGVLNSALPFSLFAYATLHLTAGVTSVINATVSIFAAIAGYLWLKESLSFARVAGLFIGFLGVCLLVDSIGAWQDKTVLLAVMAGLIASVSYVASSCYIKQRLQGMDPLSLTTSSMVCAAIAMLPLTVIYWPAQMPSAQSWLYALALAVLCTGVAFVIYYRLITEVGVSKTATVTLIVPMFGVSWGVVLLGEALTLKTGAACLAILAGTVLSANLLPLLTGRGERSGRYP</sequence>
<dbReference type="InterPro" id="IPR000620">
    <property type="entry name" value="EamA_dom"/>
</dbReference>
<dbReference type="RefSeq" id="WP_085758511.1">
    <property type="nucleotide sequence ID" value="NZ_CP019343.1"/>
</dbReference>
<dbReference type="InterPro" id="IPR037185">
    <property type="entry name" value="EmrE-like"/>
</dbReference>
<organism evidence="7 8">
    <name type="scientific">Oceanicoccus sagamiensis</name>
    <dbReference type="NCBI Taxonomy" id="716816"/>
    <lineage>
        <taxon>Bacteria</taxon>
        <taxon>Pseudomonadati</taxon>
        <taxon>Pseudomonadota</taxon>
        <taxon>Gammaproteobacteria</taxon>
        <taxon>Cellvibrionales</taxon>
        <taxon>Spongiibacteraceae</taxon>
        <taxon>Oceanicoccus</taxon>
    </lineage>
</organism>
<dbReference type="PANTHER" id="PTHR32322">
    <property type="entry name" value="INNER MEMBRANE TRANSPORTER"/>
    <property type="match status" value="1"/>
</dbReference>
<feature type="transmembrane region" description="Helical" evidence="5">
    <location>
        <begin position="208"/>
        <end position="229"/>
    </location>
</feature>
<dbReference type="AlphaFoldDB" id="A0A1X9N8H4"/>
<dbReference type="InterPro" id="IPR050638">
    <property type="entry name" value="AA-Vitamin_Transporters"/>
</dbReference>
<keyword evidence="3 5" id="KW-1133">Transmembrane helix</keyword>
<evidence type="ECO:0000259" key="6">
    <source>
        <dbReference type="Pfam" id="PF00892"/>
    </source>
</evidence>
<feature type="transmembrane region" description="Helical" evidence="5">
    <location>
        <begin position="180"/>
        <end position="202"/>
    </location>
</feature>
<dbReference type="EMBL" id="CP019343">
    <property type="protein sequence ID" value="ARN74368.1"/>
    <property type="molecule type" value="Genomic_DNA"/>
</dbReference>
<keyword evidence="2 5" id="KW-0812">Transmembrane</keyword>
<comment type="subcellular location">
    <subcellularLocation>
        <location evidence="1">Membrane</location>
        <topology evidence="1">Multi-pass membrane protein</topology>
    </subcellularLocation>
</comment>
<dbReference type="PANTHER" id="PTHR32322:SF9">
    <property type="entry name" value="AMINO-ACID METABOLITE EFFLUX PUMP-RELATED"/>
    <property type="match status" value="1"/>
</dbReference>
<name>A0A1X9N8H4_9GAMM</name>
<dbReference type="GO" id="GO:0016020">
    <property type="term" value="C:membrane"/>
    <property type="evidence" value="ECO:0007669"/>
    <property type="project" value="UniProtKB-SubCell"/>
</dbReference>
<feature type="transmembrane region" description="Helical" evidence="5">
    <location>
        <begin position="122"/>
        <end position="142"/>
    </location>
</feature>
<feature type="transmembrane region" description="Helical" evidence="5">
    <location>
        <begin position="148"/>
        <end position="168"/>
    </location>
</feature>
<feature type="transmembrane region" description="Helical" evidence="5">
    <location>
        <begin position="33"/>
        <end position="53"/>
    </location>
</feature>
<reference evidence="7 8" key="1">
    <citation type="submission" date="2016-11" db="EMBL/GenBank/DDBJ databases">
        <title>Trade-off between light-utilization and light-protection in marine flavobacteria.</title>
        <authorList>
            <person name="Kumagai Y."/>
        </authorList>
    </citation>
    <scope>NUCLEOTIDE SEQUENCE [LARGE SCALE GENOMIC DNA]</scope>
    <source>
        <strain evidence="7 8">NBRC 107125</strain>
    </source>
</reference>
<feature type="transmembrane region" description="Helical" evidence="5">
    <location>
        <begin position="91"/>
        <end position="113"/>
    </location>
</feature>
<feature type="transmembrane region" description="Helical" evidence="5">
    <location>
        <begin position="265"/>
        <end position="288"/>
    </location>
</feature>
<feature type="domain" description="EamA" evidence="6">
    <location>
        <begin position="7"/>
        <end position="136"/>
    </location>
</feature>
<evidence type="ECO:0000256" key="2">
    <source>
        <dbReference type="ARBA" id="ARBA00022692"/>
    </source>
</evidence>
<dbReference type="SUPFAM" id="SSF103481">
    <property type="entry name" value="Multidrug resistance efflux transporter EmrE"/>
    <property type="match status" value="2"/>
</dbReference>
<feature type="domain" description="EamA" evidence="6">
    <location>
        <begin position="149"/>
        <end position="281"/>
    </location>
</feature>
<feature type="transmembrane region" description="Helical" evidence="5">
    <location>
        <begin position="65"/>
        <end position="85"/>
    </location>
</feature>
<evidence type="ECO:0000313" key="7">
    <source>
        <dbReference type="EMBL" id="ARN74368.1"/>
    </source>
</evidence>
<dbReference type="OrthoDB" id="9810556at2"/>
<dbReference type="Pfam" id="PF00892">
    <property type="entry name" value="EamA"/>
    <property type="match status" value="2"/>
</dbReference>
<evidence type="ECO:0000256" key="1">
    <source>
        <dbReference type="ARBA" id="ARBA00004141"/>
    </source>
</evidence>
<evidence type="ECO:0000313" key="8">
    <source>
        <dbReference type="Proteomes" id="UP000193450"/>
    </source>
</evidence>
<accession>A0A1X9N8H4</accession>
<dbReference type="Proteomes" id="UP000193450">
    <property type="component" value="Chromosome"/>
</dbReference>
<gene>
    <name evidence="7" type="ORF">BST96_09680</name>
</gene>
<evidence type="ECO:0000256" key="5">
    <source>
        <dbReference type="SAM" id="Phobius"/>
    </source>
</evidence>
<proteinExistence type="predicted"/>